<feature type="compositionally biased region" description="Polar residues" evidence="13">
    <location>
        <begin position="800"/>
        <end position="823"/>
    </location>
</feature>
<evidence type="ECO:0000256" key="5">
    <source>
        <dbReference type="ARBA" id="ARBA00010883"/>
    </source>
</evidence>
<dbReference type="CDD" id="cd07597">
    <property type="entry name" value="BAR_SNX8"/>
    <property type="match status" value="1"/>
</dbReference>
<feature type="compositionally biased region" description="Pro residues" evidence="13">
    <location>
        <begin position="695"/>
        <end position="710"/>
    </location>
</feature>
<dbReference type="Gene3D" id="1.20.1270.60">
    <property type="entry name" value="Arfaptin homology (AH) domain/BAR domain"/>
    <property type="match status" value="1"/>
</dbReference>
<dbReference type="SUPFAM" id="SSF52080">
    <property type="entry name" value="Ribosomal proteins L15p and L18e"/>
    <property type="match status" value="1"/>
</dbReference>
<dbReference type="Gene3D" id="3.30.1520.10">
    <property type="entry name" value="Phox-like domain"/>
    <property type="match status" value="1"/>
</dbReference>
<comment type="subcellular location">
    <subcellularLocation>
        <location evidence="3">Cytoplasm</location>
    </subcellularLocation>
    <subcellularLocation>
        <location evidence="2">Membrane</location>
        <topology evidence="2">Peripheral membrane protein</topology>
        <orientation evidence="2">Cytoplasmic side</orientation>
    </subcellularLocation>
</comment>
<dbReference type="InterPro" id="IPR028662">
    <property type="entry name" value="SNX8/Mvp1"/>
</dbReference>
<dbReference type="InterPro" id="IPR001683">
    <property type="entry name" value="PX_dom"/>
</dbReference>
<feature type="compositionally biased region" description="Low complexity" evidence="13">
    <location>
        <begin position="524"/>
        <end position="533"/>
    </location>
</feature>
<feature type="compositionally biased region" description="Gly residues" evidence="13">
    <location>
        <begin position="509"/>
        <end position="520"/>
    </location>
</feature>
<dbReference type="PROSITE" id="PS51257">
    <property type="entry name" value="PROKAR_LIPOPROTEIN"/>
    <property type="match status" value="1"/>
</dbReference>
<reference evidence="15 16" key="1">
    <citation type="journal article" date="2024" name="Microbiol. Resour. Announc.">
        <title>Genome annotations for the ascomycete fungi Trichoderma harzianum, Trichoderma aggressivum, and Purpureocillium lilacinum.</title>
        <authorList>
            <person name="Beijen E.P.W."/>
            <person name="Ohm R.A."/>
        </authorList>
    </citation>
    <scope>NUCLEOTIDE SEQUENCE [LARGE SCALE GENOMIC DNA]</scope>
    <source>
        <strain evidence="15 16">CBS 150709</strain>
    </source>
</reference>
<dbReference type="SMART" id="SM00312">
    <property type="entry name" value="PX"/>
    <property type="match status" value="1"/>
</dbReference>
<evidence type="ECO:0000259" key="14">
    <source>
        <dbReference type="PROSITE" id="PS50195"/>
    </source>
</evidence>
<protein>
    <recommendedName>
        <fullName evidence="6">Sorting nexin MVP1</fullName>
    </recommendedName>
</protein>
<keyword evidence="11" id="KW-0472">Membrane</keyword>
<feature type="region of interest" description="Disordered" evidence="13">
    <location>
        <begin position="44"/>
        <end position="90"/>
    </location>
</feature>
<dbReference type="PANTHER" id="PTHR47554:SF1">
    <property type="entry name" value="SORTING NEXIN MVP1"/>
    <property type="match status" value="1"/>
</dbReference>
<evidence type="ECO:0000256" key="9">
    <source>
        <dbReference type="ARBA" id="ARBA00022927"/>
    </source>
</evidence>
<dbReference type="Gene3D" id="3.100.10.10">
    <property type="match status" value="1"/>
</dbReference>
<dbReference type="CDD" id="cd06866">
    <property type="entry name" value="PX_SNX8_Mvp1p_like"/>
    <property type="match status" value="1"/>
</dbReference>
<dbReference type="EMBL" id="JAWRVI010000014">
    <property type="protein sequence ID" value="KAK4090715.1"/>
    <property type="molecule type" value="Genomic_DNA"/>
</dbReference>
<feature type="region of interest" description="Disordered" evidence="13">
    <location>
        <begin position="468"/>
        <end position="565"/>
    </location>
</feature>
<feature type="region of interest" description="Disordered" evidence="13">
    <location>
        <begin position="691"/>
        <end position="882"/>
    </location>
</feature>
<keyword evidence="8" id="KW-0963">Cytoplasm</keyword>
<evidence type="ECO:0000256" key="4">
    <source>
        <dbReference type="ARBA" id="ARBA00007320"/>
    </source>
</evidence>
<keyword evidence="16" id="KW-1185">Reference proteome</keyword>
<feature type="region of interest" description="Disordered" evidence="13">
    <location>
        <begin position="432"/>
        <end position="454"/>
    </location>
</feature>
<dbReference type="InterPro" id="IPR045734">
    <property type="entry name" value="Snx8_BAR_dom"/>
</dbReference>
<evidence type="ECO:0000256" key="12">
    <source>
        <dbReference type="ARBA" id="ARBA00023274"/>
    </source>
</evidence>
<dbReference type="Proteomes" id="UP001287286">
    <property type="component" value="Unassembled WGS sequence"/>
</dbReference>
<evidence type="ECO:0000256" key="10">
    <source>
        <dbReference type="ARBA" id="ARBA00022980"/>
    </source>
</evidence>
<keyword evidence="12" id="KW-0687">Ribonucleoprotein</keyword>
<evidence type="ECO:0000256" key="6">
    <source>
        <dbReference type="ARBA" id="ARBA00014268"/>
    </source>
</evidence>
<dbReference type="Gene3D" id="1.10.238.10">
    <property type="entry name" value="EF-hand"/>
    <property type="match status" value="1"/>
</dbReference>
<organism evidence="15 16">
    <name type="scientific">Purpureocillium lilacinum</name>
    <name type="common">Paecilomyces lilacinus</name>
    <dbReference type="NCBI Taxonomy" id="33203"/>
    <lineage>
        <taxon>Eukaryota</taxon>
        <taxon>Fungi</taxon>
        <taxon>Dikarya</taxon>
        <taxon>Ascomycota</taxon>
        <taxon>Pezizomycotina</taxon>
        <taxon>Sordariomycetes</taxon>
        <taxon>Hypocreomycetidae</taxon>
        <taxon>Hypocreales</taxon>
        <taxon>Ophiocordycipitaceae</taxon>
        <taxon>Purpureocillium</taxon>
    </lineage>
</organism>
<evidence type="ECO:0000313" key="15">
    <source>
        <dbReference type="EMBL" id="KAK4090715.1"/>
    </source>
</evidence>
<evidence type="ECO:0000256" key="8">
    <source>
        <dbReference type="ARBA" id="ARBA00022490"/>
    </source>
</evidence>
<comment type="similarity">
    <text evidence="5">Belongs to the sorting nexin family.</text>
</comment>
<dbReference type="InterPro" id="IPR005749">
    <property type="entry name" value="Ribosomal_uL15_bac-type"/>
</dbReference>
<feature type="domain" description="PX" evidence="14">
    <location>
        <begin position="886"/>
        <end position="1000"/>
    </location>
</feature>
<dbReference type="Pfam" id="PF00787">
    <property type="entry name" value="PX"/>
    <property type="match status" value="1"/>
</dbReference>
<evidence type="ECO:0000256" key="3">
    <source>
        <dbReference type="ARBA" id="ARBA00004496"/>
    </source>
</evidence>
<accession>A0ABR0C3J0</accession>
<dbReference type="InterPro" id="IPR030878">
    <property type="entry name" value="Ribosomal_uL15"/>
</dbReference>
<dbReference type="Pfam" id="PF00828">
    <property type="entry name" value="Ribosomal_L27A"/>
    <property type="match status" value="1"/>
</dbReference>
<dbReference type="InterPro" id="IPR036871">
    <property type="entry name" value="PX_dom_sf"/>
</dbReference>
<evidence type="ECO:0000256" key="7">
    <source>
        <dbReference type="ARBA" id="ARBA00022448"/>
    </source>
</evidence>
<sequence length="1265" mass="136982">MPPRLLPPSTAACCRASAGSPMTSLTACLAGMTLHQTRHASILGSLTNNKGAKHPKKRVGRGPSSGHGKTSGRGHKGQRQHGKVNPWFQGGQTPLVVKHGTMGFTNLRAPKLAEVNLDKIQDWINQGRLDPTKQITPKELIESKLVGSVKDGVKILSRGSECLKQPIDVMVSRVSEGAIAAIEAAGGKVVTRYYTKLAIRRLLTGESVNTDRPLPVGKEHVEGVLEAARKAPFRYRLPDPTSRRDIEYYRDPAHRGYLSHQLAPGESPSLYFKVPGERKIKSEAKAEKKAVEETLCRSIISSRVPYQLLRPVLCHAAFQRGLRCTYCAMLDAVCHVGFSAVTASGQAASKVGPGSPPELEATSGDDFTNRTHRALISSLPRSRHRPPFLPPRASSLVAKESPPATLEPRHLCTRVRHYESSDDCALRRRLRTAAGPRQGPRFVPPSHRAPPRSDLTYTTEAALLLPPREADSDAGGTHSSMSLFGSTPPDHDGGEPTMASTPRRQTKARGGGGGGGGGGLFDEQSSSQRTSSSNGLFDDHDGGGGGGDDSSPWDMPTPRRQRSRADVIRNLLPPSDVPDTYIETFDAVLRDDDDGGSGGRVTSGGVAKLFANARLGPEAQARIMSLVAPGDGSDVSLGRNEFNVVLALVGLAQEGDIISLDGVDERRANLPQPKLPGLTAEPVLPPVAELAAKPPQTPTEPLPQPSPPHNQPSSHSHAGTSSATAAVAAAASATPSSMTQTKAFRPAMDDPEDDPWNSPEVHKSHDHAKTNGSGAHGAVNGHSNGFGETPTPTMGRGSVNHYTTTPGTSASSNAGRPPSSSVSGHGGWGYFGGTTPSGTGGFHDTVPNVAASPFGGDGAPDRAPGGNEPPTTTIRNSAGRTGSNVEETVVVTLMPGKEGVFMFQHHNYEVASQRRGSKVIRRYSDFVWLLDCLHKRYPFRVLPLLPPKRVAVNGNHLSNDGAFIEKRRRGLARFLNALVRHPVLSQEQLVVMFLTVPTELAVWRKQATISVQDEFSDRALPPGLEDSLPPTLEELFTRTQSGVRRSAELYINVCNIMDRLVKRTEGVAADHARIAMSLTSLTETSADTYASDTNEVPLLNDGLVAMSKHLRTCQTLLEDESRGWDEGVLEDLKRQRDALVSVRELFERRERLDKDNIPYLERRIQTNETKLANLRSKPEGMVKPGEIEKVAEAIIKDKESIVQQHNRSVFVKECVRDELLTFQSTQYHISRWNQDWAGERVKYAEMLADNWRRLLDELEGMPLGE</sequence>
<dbReference type="PROSITE" id="PS50195">
    <property type="entry name" value="PX"/>
    <property type="match status" value="1"/>
</dbReference>
<name>A0ABR0C3J0_PURLI</name>
<dbReference type="InterPro" id="IPR036227">
    <property type="entry name" value="Ribosomal_uL15/eL18_sf"/>
</dbReference>
<feature type="region of interest" description="Disordered" evidence="13">
    <location>
        <begin position="380"/>
        <end position="402"/>
    </location>
</feature>
<evidence type="ECO:0000256" key="1">
    <source>
        <dbReference type="ARBA" id="ARBA00002474"/>
    </source>
</evidence>
<dbReference type="HAMAP" id="MF_01341">
    <property type="entry name" value="Ribosomal_uL15"/>
    <property type="match status" value="1"/>
</dbReference>
<comment type="function">
    <text evidence="1">Required for vacuolar protein sorting.</text>
</comment>
<evidence type="ECO:0000256" key="13">
    <source>
        <dbReference type="SAM" id="MobiDB-lite"/>
    </source>
</evidence>
<comment type="similarity">
    <text evidence="4">Belongs to the universal ribosomal protein uL15 family.</text>
</comment>
<keyword evidence="7" id="KW-0813">Transport</keyword>
<dbReference type="PANTHER" id="PTHR47554">
    <property type="entry name" value="SORTING NEXIN MVP1"/>
    <property type="match status" value="1"/>
</dbReference>
<feature type="compositionally biased region" description="Low complexity" evidence="13">
    <location>
        <begin position="711"/>
        <end position="737"/>
    </location>
</feature>
<keyword evidence="9" id="KW-0653">Protein transport</keyword>
<feature type="region of interest" description="Disordered" evidence="13">
    <location>
        <begin position="346"/>
        <end position="365"/>
    </location>
</feature>
<feature type="compositionally biased region" description="Polar residues" evidence="13">
    <location>
        <begin position="869"/>
        <end position="882"/>
    </location>
</feature>
<dbReference type="NCBIfam" id="TIGR01071">
    <property type="entry name" value="rplO_bact"/>
    <property type="match status" value="1"/>
</dbReference>
<evidence type="ECO:0000256" key="2">
    <source>
        <dbReference type="ARBA" id="ARBA00004287"/>
    </source>
</evidence>
<evidence type="ECO:0000313" key="16">
    <source>
        <dbReference type="Proteomes" id="UP001287286"/>
    </source>
</evidence>
<evidence type="ECO:0000256" key="11">
    <source>
        <dbReference type="ARBA" id="ARBA00023136"/>
    </source>
</evidence>
<feature type="compositionally biased region" description="Basic and acidic residues" evidence="13">
    <location>
        <begin position="760"/>
        <end position="769"/>
    </location>
</feature>
<dbReference type="InterPro" id="IPR021131">
    <property type="entry name" value="Ribosomal_uL15/eL18"/>
</dbReference>
<dbReference type="InterPro" id="IPR027267">
    <property type="entry name" value="AH/BAR_dom_sf"/>
</dbReference>
<feature type="compositionally biased region" description="Basic residues" evidence="13">
    <location>
        <begin position="51"/>
        <end position="60"/>
    </location>
</feature>
<gene>
    <name evidence="15" type="ORF">Purlil1_4851</name>
</gene>
<comment type="caution">
    <text evidence="15">The sequence shown here is derived from an EMBL/GenBank/DDBJ whole genome shotgun (WGS) entry which is preliminary data.</text>
</comment>
<feature type="compositionally biased region" description="Basic residues" evidence="13">
    <location>
        <begin position="70"/>
        <end position="82"/>
    </location>
</feature>
<dbReference type="InterPro" id="IPR035704">
    <property type="entry name" value="SNX8/Mvp1_PX"/>
</dbReference>
<dbReference type="Pfam" id="PF19566">
    <property type="entry name" value="Snx8_BAR_dom"/>
    <property type="match status" value="1"/>
</dbReference>
<proteinExistence type="inferred from homology"/>
<keyword evidence="10" id="KW-0689">Ribosomal protein</keyword>
<dbReference type="SUPFAM" id="SSF64268">
    <property type="entry name" value="PX domain"/>
    <property type="match status" value="1"/>
</dbReference>